<dbReference type="KEGG" id="ebm:SG0102_15210"/>
<gene>
    <name evidence="1" type="ORF">SG0102_15210</name>
</gene>
<sequence length="49" mass="5580">MYAVRDYVLTKSSFFCIIKTAVRGSVLTQFSKNIDLFALNCPVRDSVFN</sequence>
<reference evidence="1 2" key="1">
    <citation type="submission" date="2018-11" db="EMBL/GenBank/DDBJ databases">
        <title>Novel Erysipelotrichaceae bacterium isolated from small intestine of a swine.</title>
        <authorList>
            <person name="Kim J.S."/>
            <person name="Choe H."/>
            <person name="Lee Y.R."/>
            <person name="Kim K.M."/>
            <person name="Park D.S."/>
        </authorList>
    </citation>
    <scope>NUCLEOTIDE SEQUENCE [LARGE SCALE GENOMIC DNA]</scope>
    <source>
        <strain evidence="1 2">SG0102</strain>
    </source>
</reference>
<dbReference type="Proteomes" id="UP000268059">
    <property type="component" value="Chromosome"/>
</dbReference>
<dbReference type="EMBL" id="AP019309">
    <property type="protein sequence ID" value="BBH26587.1"/>
    <property type="molecule type" value="Genomic_DNA"/>
</dbReference>
<dbReference type="InParanoid" id="A0A3G9J5X0"/>
<proteinExistence type="predicted"/>
<evidence type="ECO:0000313" key="2">
    <source>
        <dbReference type="Proteomes" id="UP000268059"/>
    </source>
</evidence>
<accession>A0A3G9J5X0</accession>
<dbReference type="AlphaFoldDB" id="A0A3G9J5X0"/>
<name>A0A3G9J5X0_9FIRM</name>
<keyword evidence="2" id="KW-1185">Reference proteome</keyword>
<protein>
    <submittedName>
        <fullName evidence="1">Uncharacterized protein</fullName>
    </submittedName>
</protein>
<evidence type="ECO:0000313" key="1">
    <source>
        <dbReference type="EMBL" id="BBH26587.1"/>
    </source>
</evidence>
<organism evidence="1 2">
    <name type="scientific">Intestinibaculum porci</name>
    <dbReference type="NCBI Taxonomy" id="2487118"/>
    <lineage>
        <taxon>Bacteria</taxon>
        <taxon>Bacillati</taxon>
        <taxon>Bacillota</taxon>
        <taxon>Erysipelotrichia</taxon>
        <taxon>Erysipelotrichales</taxon>
        <taxon>Erysipelotrichaceae</taxon>
        <taxon>Intestinibaculum</taxon>
    </lineage>
</organism>